<dbReference type="InterPro" id="IPR000014">
    <property type="entry name" value="PAS"/>
</dbReference>
<protein>
    <submittedName>
        <fullName evidence="7">EAL domain-containing protein</fullName>
    </submittedName>
</protein>
<feature type="domain" description="GGDEF" evidence="6">
    <location>
        <begin position="661"/>
        <end position="794"/>
    </location>
</feature>
<dbReference type="OrthoDB" id="9799509at2"/>
<dbReference type="EMBL" id="VKGK01000016">
    <property type="protein sequence ID" value="TRY13701.1"/>
    <property type="molecule type" value="Genomic_DNA"/>
</dbReference>
<dbReference type="InterPro" id="IPR035965">
    <property type="entry name" value="PAS-like_dom_sf"/>
</dbReference>
<keyword evidence="8" id="KW-1185">Reference proteome</keyword>
<accession>A0A553JMQ6</accession>
<feature type="transmembrane region" description="Helical" evidence="1">
    <location>
        <begin position="14"/>
        <end position="37"/>
    </location>
</feature>
<dbReference type="SMART" id="SM00304">
    <property type="entry name" value="HAMP"/>
    <property type="match status" value="1"/>
</dbReference>
<comment type="caution">
    <text evidence="7">The sequence shown here is derived from an EMBL/GenBank/DDBJ whole genome shotgun (WGS) entry which is preliminary data.</text>
</comment>
<dbReference type="Pfam" id="PF00672">
    <property type="entry name" value="HAMP"/>
    <property type="match status" value="1"/>
</dbReference>
<dbReference type="AlphaFoldDB" id="A0A553JMQ6"/>
<dbReference type="SMART" id="SM00052">
    <property type="entry name" value="EAL"/>
    <property type="match status" value="1"/>
</dbReference>
<dbReference type="GO" id="GO:0007165">
    <property type="term" value="P:signal transduction"/>
    <property type="evidence" value="ECO:0007669"/>
    <property type="project" value="InterPro"/>
</dbReference>
<organism evidence="7 8">
    <name type="scientific">Shewanella hanedai</name>
    <name type="common">Alteromonas hanedai</name>
    <dbReference type="NCBI Taxonomy" id="25"/>
    <lineage>
        <taxon>Bacteria</taxon>
        <taxon>Pseudomonadati</taxon>
        <taxon>Pseudomonadota</taxon>
        <taxon>Gammaproteobacteria</taxon>
        <taxon>Alteromonadales</taxon>
        <taxon>Shewanellaceae</taxon>
        <taxon>Shewanella</taxon>
    </lineage>
</organism>
<sequence length="1075" mass="123105">MPLVINRLSFKNKLILFAAIPMLSLTLLGSIIMIDLWHTYQAAQNNTLIIEFTQDIENLVDELQKERGLTAGFISSKGEQYRQQLSEQEQHTDNRLTQLQSKINLEKLFDANTEQILLLTENMDRIRHINQELLLARQDIKSYSTDSFQFFTELINHLLILISQLQIQIQDGSQASSYHTLIHLLHIQELAGQERGLVNSLLSAKVITTDAFITMNAAEDDLELAINQTLSTTEVAYKLYVKELLSSSTNLEYLSMREQIKSQIELIRQTKELTSLLGYGGVIHHFKNYLLRGEPEYVELFNNSIQQAETKLLRLRQHTLTAEQLSAIDQISYTLNQYREKLTRLTQLKHQGVAIQIQAQDAQVRIDDTPMLESLAQLQHQSPIVSSEEWWNTASQRIEKLHQISTDISSDIAQLGELQKNRALTYLAIGVISSIINVLLMFLLGRAMVRNLVGSVSAIARDMQRMTQDPHLDLTVTVEGDDEIAQMSQALNQMLKERVKANSQLNLAAAVFEYSAEGIVITDHNNLIELINPSFTKITGYSLDEVKGKDPSILKSDMHSNDHYQAMWSSLNTTDKWEGEIWNKRKNGQVYPEYLAITVVRNDTGNITQHIGLFLDISNHKKYEQDIWYKTNYDALTNLPNHHLYSARLQQELLLTKQRSSQLAILFIDLDRFKYINDIYGHTLGNELLHQVATRLERLLEKHDFIARFSGDEFAIIKTKVETLDQINTLTNSILKHISAPFELGHHELMISASIGISLYPKNGDEPEQLTRYAETAMYKAKRDGRSSYRYFSPEMNVSILEHIQLEQRLRRAVLQGEFFLCYQPLVNLSDRSIIGVEALIRWRDPKFGLISPEQFIPMAEETGLIEPIGEWVIEQALIDLHVWHSMGYMINMAVNVSGRQLINNNQTDFDLVIDKLLKKYDIKPKHLHIEITESMLMDDTEQCLHALKAIRDLGMDIYIDDFGTGYSSLSYLKRFPISVIKIDKSFVDNMLDCQSDANLIKAIVMMGKSLELKLVAEGIETEEQLQFLKSLGCDFGQGYLISHPLPNQELTALLEKSYFPQFLHHDNLAEIPNT</sequence>
<dbReference type="InterPro" id="IPR001633">
    <property type="entry name" value="EAL_dom"/>
</dbReference>
<dbReference type="Pfam" id="PF00990">
    <property type="entry name" value="GGDEF"/>
    <property type="match status" value="1"/>
</dbReference>
<dbReference type="Proteomes" id="UP000318126">
    <property type="component" value="Unassembled WGS sequence"/>
</dbReference>
<reference evidence="8" key="1">
    <citation type="submission" date="2019-07" db="EMBL/GenBank/DDBJ databases">
        <title>Shewanella sp. YLB-08 draft genomic sequence.</title>
        <authorList>
            <person name="Yu L."/>
        </authorList>
    </citation>
    <scope>NUCLEOTIDE SEQUENCE [LARGE SCALE GENOMIC DNA]</scope>
    <source>
        <strain evidence="8">JCM 20706</strain>
    </source>
</reference>
<keyword evidence="1" id="KW-1133">Transmembrane helix</keyword>
<evidence type="ECO:0000259" key="6">
    <source>
        <dbReference type="PROSITE" id="PS50887"/>
    </source>
</evidence>
<dbReference type="Pfam" id="PF08376">
    <property type="entry name" value="NIT"/>
    <property type="match status" value="1"/>
</dbReference>
<dbReference type="PANTHER" id="PTHR44757">
    <property type="entry name" value="DIGUANYLATE CYCLASE DGCP"/>
    <property type="match status" value="1"/>
</dbReference>
<gene>
    <name evidence="7" type="ORF">FN961_13540</name>
</gene>
<evidence type="ECO:0000259" key="5">
    <source>
        <dbReference type="PROSITE" id="PS50885"/>
    </source>
</evidence>
<evidence type="ECO:0000259" key="4">
    <source>
        <dbReference type="PROSITE" id="PS50883"/>
    </source>
</evidence>
<dbReference type="CDD" id="cd01948">
    <property type="entry name" value="EAL"/>
    <property type="match status" value="1"/>
</dbReference>
<dbReference type="Gene3D" id="6.10.340.10">
    <property type="match status" value="1"/>
</dbReference>
<feature type="domain" description="EAL" evidence="4">
    <location>
        <begin position="803"/>
        <end position="1059"/>
    </location>
</feature>
<dbReference type="InterPro" id="IPR003660">
    <property type="entry name" value="HAMP_dom"/>
</dbReference>
<feature type="domain" description="PAC" evidence="3">
    <location>
        <begin position="575"/>
        <end position="629"/>
    </location>
</feature>
<dbReference type="Gene3D" id="3.20.20.450">
    <property type="entry name" value="EAL domain"/>
    <property type="match status" value="1"/>
</dbReference>
<dbReference type="Gene3D" id="3.30.70.270">
    <property type="match status" value="1"/>
</dbReference>
<evidence type="ECO:0000313" key="7">
    <source>
        <dbReference type="EMBL" id="TRY13701.1"/>
    </source>
</evidence>
<dbReference type="PANTHER" id="PTHR44757:SF2">
    <property type="entry name" value="BIOFILM ARCHITECTURE MAINTENANCE PROTEIN MBAA"/>
    <property type="match status" value="1"/>
</dbReference>
<dbReference type="PROSITE" id="PS50112">
    <property type="entry name" value="PAS"/>
    <property type="match status" value="1"/>
</dbReference>
<dbReference type="SMART" id="SM00267">
    <property type="entry name" value="GGDEF"/>
    <property type="match status" value="1"/>
</dbReference>
<dbReference type="NCBIfam" id="TIGR00254">
    <property type="entry name" value="GGDEF"/>
    <property type="match status" value="1"/>
</dbReference>
<proteinExistence type="predicted"/>
<evidence type="ECO:0000313" key="8">
    <source>
        <dbReference type="Proteomes" id="UP000318126"/>
    </source>
</evidence>
<dbReference type="Gene3D" id="3.30.450.20">
    <property type="entry name" value="PAS domain"/>
    <property type="match status" value="1"/>
</dbReference>
<dbReference type="Pfam" id="PF00563">
    <property type="entry name" value="EAL"/>
    <property type="match status" value="1"/>
</dbReference>
<dbReference type="InterPro" id="IPR029787">
    <property type="entry name" value="Nucleotide_cyclase"/>
</dbReference>
<feature type="domain" description="PAS" evidence="2">
    <location>
        <begin position="504"/>
        <end position="563"/>
    </location>
</feature>
<dbReference type="CDD" id="cd06225">
    <property type="entry name" value="HAMP"/>
    <property type="match status" value="1"/>
</dbReference>
<evidence type="ECO:0000259" key="2">
    <source>
        <dbReference type="PROSITE" id="PS50112"/>
    </source>
</evidence>
<dbReference type="Pfam" id="PF13426">
    <property type="entry name" value="PAS_9"/>
    <property type="match status" value="1"/>
</dbReference>
<dbReference type="InterPro" id="IPR000700">
    <property type="entry name" value="PAS-assoc_C"/>
</dbReference>
<dbReference type="InterPro" id="IPR043128">
    <property type="entry name" value="Rev_trsase/Diguanyl_cyclase"/>
</dbReference>
<feature type="domain" description="HAMP" evidence="5">
    <location>
        <begin position="450"/>
        <end position="503"/>
    </location>
</feature>
<dbReference type="InterPro" id="IPR052155">
    <property type="entry name" value="Biofilm_reg_signaling"/>
</dbReference>
<dbReference type="SUPFAM" id="SSF55785">
    <property type="entry name" value="PYP-like sensor domain (PAS domain)"/>
    <property type="match status" value="1"/>
</dbReference>
<dbReference type="RefSeq" id="WP_144040713.1">
    <property type="nucleotide sequence ID" value="NZ_BMPL01000016.1"/>
</dbReference>
<keyword evidence="1" id="KW-0472">Membrane</keyword>
<dbReference type="InterPro" id="IPR000160">
    <property type="entry name" value="GGDEF_dom"/>
</dbReference>
<evidence type="ECO:0000259" key="3">
    <source>
        <dbReference type="PROSITE" id="PS50113"/>
    </source>
</evidence>
<dbReference type="InterPro" id="IPR035919">
    <property type="entry name" value="EAL_sf"/>
</dbReference>
<dbReference type="CDD" id="cd00130">
    <property type="entry name" value="PAS"/>
    <property type="match status" value="1"/>
</dbReference>
<dbReference type="SMART" id="SM00091">
    <property type="entry name" value="PAS"/>
    <property type="match status" value="1"/>
</dbReference>
<dbReference type="CDD" id="cd01949">
    <property type="entry name" value="GGDEF"/>
    <property type="match status" value="1"/>
</dbReference>
<keyword evidence="1" id="KW-0812">Transmembrane</keyword>
<feature type="transmembrane region" description="Helical" evidence="1">
    <location>
        <begin position="423"/>
        <end position="444"/>
    </location>
</feature>
<dbReference type="SUPFAM" id="SSF55073">
    <property type="entry name" value="Nucleotide cyclase"/>
    <property type="match status" value="1"/>
</dbReference>
<dbReference type="PROSITE" id="PS50883">
    <property type="entry name" value="EAL"/>
    <property type="match status" value="1"/>
</dbReference>
<evidence type="ECO:0000256" key="1">
    <source>
        <dbReference type="SAM" id="Phobius"/>
    </source>
</evidence>
<dbReference type="PROSITE" id="PS50885">
    <property type="entry name" value="HAMP"/>
    <property type="match status" value="1"/>
</dbReference>
<dbReference type="PROSITE" id="PS50113">
    <property type="entry name" value="PAC"/>
    <property type="match status" value="1"/>
</dbReference>
<dbReference type="InterPro" id="IPR013587">
    <property type="entry name" value="Nitrate/nitrite_sensing"/>
</dbReference>
<dbReference type="GO" id="GO:0016020">
    <property type="term" value="C:membrane"/>
    <property type="evidence" value="ECO:0007669"/>
    <property type="project" value="InterPro"/>
</dbReference>
<dbReference type="PROSITE" id="PS50887">
    <property type="entry name" value="GGDEF"/>
    <property type="match status" value="1"/>
</dbReference>
<dbReference type="SUPFAM" id="SSF141868">
    <property type="entry name" value="EAL domain-like"/>
    <property type="match status" value="1"/>
</dbReference>
<dbReference type="NCBIfam" id="TIGR00229">
    <property type="entry name" value="sensory_box"/>
    <property type="match status" value="1"/>
</dbReference>
<name>A0A553JMQ6_SHEHA</name>